<name>A0A0P7B0N7_9FLAO</name>
<keyword evidence="6 8" id="KW-1133">Transmembrane helix</keyword>
<dbReference type="STRING" id="1300341.I595_905"/>
<evidence type="ECO:0000256" key="4">
    <source>
        <dbReference type="ARBA" id="ARBA00022692"/>
    </source>
</evidence>
<dbReference type="SUPFAM" id="SSF144091">
    <property type="entry name" value="Rhomboid-like"/>
    <property type="match status" value="1"/>
</dbReference>
<dbReference type="EMBL" id="LDJX01000002">
    <property type="protein sequence ID" value="KPM32487.1"/>
    <property type="molecule type" value="Genomic_DNA"/>
</dbReference>
<evidence type="ECO:0000256" key="2">
    <source>
        <dbReference type="ARBA" id="ARBA00009045"/>
    </source>
</evidence>
<evidence type="ECO:0000256" key="1">
    <source>
        <dbReference type="ARBA" id="ARBA00004141"/>
    </source>
</evidence>
<dbReference type="Proteomes" id="UP000050280">
    <property type="component" value="Unassembled WGS sequence"/>
</dbReference>
<feature type="domain" description="Peptidase S54 rhomboid" evidence="9">
    <location>
        <begin position="60"/>
        <end position="185"/>
    </location>
</feature>
<evidence type="ECO:0000256" key="6">
    <source>
        <dbReference type="ARBA" id="ARBA00022989"/>
    </source>
</evidence>
<dbReference type="Gene3D" id="1.20.1540.10">
    <property type="entry name" value="Rhomboid-like"/>
    <property type="match status" value="1"/>
</dbReference>
<keyword evidence="5" id="KW-0378">Hydrolase</keyword>
<feature type="transmembrane region" description="Helical" evidence="8">
    <location>
        <begin position="70"/>
        <end position="88"/>
    </location>
</feature>
<dbReference type="GO" id="GO:0006508">
    <property type="term" value="P:proteolysis"/>
    <property type="evidence" value="ECO:0007669"/>
    <property type="project" value="UniProtKB-KW"/>
</dbReference>
<dbReference type="InterPro" id="IPR022764">
    <property type="entry name" value="Peptidase_S54_rhomboid_dom"/>
</dbReference>
<protein>
    <submittedName>
        <fullName evidence="10">Peptidase S54, rhomboid domain protein</fullName>
    </submittedName>
</protein>
<evidence type="ECO:0000256" key="3">
    <source>
        <dbReference type="ARBA" id="ARBA00022670"/>
    </source>
</evidence>
<dbReference type="PANTHER" id="PTHR43066:SF1">
    <property type="entry name" value="RHOMBOID PROTEIN 2"/>
    <property type="match status" value="1"/>
</dbReference>
<accession>A0A0P7B0N7</accession>
<feature type="transmembrane region" description="Helical" evidence="8">
    <location>
        <begin position="142"/>
        <end position="161"/>
    </location>
</feature>
<gene>
    <name evidence="10" type="ORF">I595_905</name>
</gene>
<keyword evidence="3" id="KW-0645">Protease</keyword>
<keyword evidence="7 8" id="KW-0472">Membrane</keyword>
<keyword evidence="11" id="KW-1185">Reference proteome</keyword>
<feature type="transmembrane region" description="Helical" evidence="8">
    <location>
        <begin position="12"/>
        <end position="33"/>
    </location>
</feature>
<evidence type="ECO:0000256" key="7">
    <source>
        <dbReference type="ARBA" id="ARBA00023136"/>
    </source>
</evidence>
<dbReference type="GO" id="GO:0016020">
    <property type="term" value="C:membrane"/>
    <property type="evidence" value="ECO:0007669"/>
    <property type="project" value="UniProtKB-SubCell"/>
</dbReference>
<dbReference type="GO" id="GO:0004252">
    <property type="term" value="F:serine-type endopeptidase activity"/>
    <property type="evidence" value="ECO:0007669"/>
    <property type="project" value="InterPro"/>
</dbReference>
<evidence type="ECO:0000256" key="5">
    <source>
        <dbReference type="ARBA" id="ARBA00022801"/>
    </source>
</evidence>
<comment type="subcellular location">
    <subcellularLocation>
        <location evidence="1">Membrane</location>
        <topology evidence="1">Multi-pass membrane protein</topology>
    </subcellularLocation>
</comment>
<evidence type="ECO:0000256" key="8">
    <source>
        <dbReference type="SAM" id="Phobius"/>
    </source>
</evidence>
<proteinExistence type="inferred from homology"/>
<keyword evidence="4 8" id="KW-0812">Transmembrane</keyword>
<dbReference type="Pfam" id="PF01694">
    <property type="entry name" value="Rhomboid"/>
    <property type="match status" value="1"/>
</dbReference>
<sequence>MWSMNENSYYKFTTSMLLVPLFAVLAIWTVFWIEVRFQVNLNYLGVYPRTIKGLAGIGLSPLIHGSLEHLYNNTIPLAILSLAVVYFYKDAALRVFLLGVVCSGALTWVIGRPSYHIGASGLIYALAAFIFFKGVFSKYYRLIALSLGVVFIYGSMLWYIFPIEDGISWEGHLSGFLVGLVLAKVIPTRLPSPQRYQWEKEDFNEDDDPFLKHFDADGNFMETGQEQDPDDKTEIIYHYKKNPKTKD</sequence>
<evidence type="ECO:0000313" key="11">
    <source>
        <dbReference type="Proteomes" id="UP000050280"/>
    </source>
</evidence>
<dbReference type="PANTHER" id="PTHR43066">
    <property type="entry name" value="RHOMBOID-RELATED PROTEIN"/>
    <property type="match status" value="1"/>
</dbReference>
<organism evidence="10 11">
    <name type="scientific">Croceitalea dokdonensis DOKDO 023</name>
    <dbReference type="NCBI Taxonomy" id="1300341"/>
    <lineage>
        <taxon>Bacteria</taxon>
        <taxon>Pseudomonadati</taxon>
        <taxon>Bacteroidota</taxon>
        <taxon>Flavobacteriia</taxon>
        <taxon>Flavobacteriales</taxon>
        <taxon>Flavobacteriaceae</taxon>
        <taxon>Croceitalea</taxon>
    </lineage>
</organism>
<feature type="transmembrane region" description="Helical" evidence="8">
    <location>
        <begin position="95"/>
        <end position="111"/>
    </location>
</feature>
<evidence type="ECO:0000313" key="10">
    <source>
        <dbReference type="EMBL" id="KPM32487.1"/>
    </source>
</evidence>
<feature type="transmembrane region" description="Helical" evidence="8">
    <location>
        <begin position="117"/>
        <end position="135"/>
    </location>
</feature>
<feature type="transmembrane region" description="Helical" evidence="8">
    <location>
        <begin position="167"/>
        <end position="186"/>
    </location>
</feature>
<dbReference type="AlphaFoldDB" id="A0A0P7B0N7"/>
<dbReference type="InterPro" id="IPR035952">
    <property type="entry name" value="Rhomboid-like_sf"/>
</dbReference>
<dbReference type="PATRIC" id="fig|1300341.3.peg.1120"/>
<evidence type="ECO:0000259" key="9">
    <source>
        <dbReference type="Pfam" id="PF01694"/>
    </source>
</evidence>
<comment type="caution">
    <text evidence="10">The sequence shown here is derived from an EMBL/GenBank/DDBJ whole genome shotgun (WGS) entry which is preliminary data.</text>
</comment>
<reference evidence="10 11" key="1">
    <citation type="submission" date="2015-09" db="EMBL/GenBank/DDBJ databases">
        <title>Genome sequence of the marine flavobacterium Croceitalea dokdonensis DOKDO 023 that contains proton- and sodium-pumping rhodopsins.</title>
        <authorList>
            <person name="Kwon S.-K."/>
            <person name="Lee H.K."/>
            <person name="Kwak M.-J."/>
            <person name="Kim J.F."/>
        </authorList>
    </citation>
    <scope>NUCLEOTIDE SEQUENCE [LARGE SCALE GENOMIC DNA]</scope>
    <source>
        <strain evidence="10 11">DOKDO 023</strain>
    </source>
</reference>
<comment type="similarity">
    <text evidence="2">Belongs to the peptidase S54 family.</text>
</comment>